<evidence type="ECO:0000313" key="1">
    <source>
        <dbReference type="EMBL" id="MEC4722970.1"/>
    </source>
</evidence>
<accession>A0ABU6JHF5</accession>
<organism evidence="1 2">
    <name type="scientific">Noviherbaspirillum album</name>
    <dbReference type="NCBI Taxonomy" id="3080276"/>
    <lineage>
        <taxon>Bacteria</taxon>
        <taxon>Pseudomonadati</taxon>
        <taxon>Pseudomonadota</taxon>
        <taxon>Betaproteobacteria</taxon>
        <taxon>Burkholderiales</taxon>
        <taxon>Oxalobacteraceae</taxon>
        <taxon>Noviherbaspirillum</taxon>
    </lineage>
</organism>
<dbReference type="RefSeq" id="WP_326509595.1">
    <property type="nucleotide sequence ID" value="NZ_JAWIIV010000040.1"/>
</dbReference>
<reference evidence="1 2" key="1">
    <citation type="submission" date="2023-10" db="EMBL/GenBank/DDBJ databases">
        <title>Noviherbaspirillum sp. CPCC 100848 genome assembly.</title>
        <authorList>
            <person name="Li X.Y."/>
            <person name="Fang X.M."/>
        </authorList>
    </citation>
    <scope>NUCLEOTIDE SEQUENCE [LARGE SCALE GENOMIC DNA]</scope>
    <source>
        <strain evidence="1 2">CPCC 100848</strain>
    </source>
</reference>
<protein>
    <submittedName>
        <fullName evidence="1">Uncharacterized protein</fullName>
    </submittedName>
</protein>
<dbReference type="EMBL" id="JAWIIV010000040">
    <property type="protein sequence ID" value="MEC4722970.1"/>
    <property type="molecule type" value="Genomic_DNA"/>
</dbReference>
<proteinExistence type="predicted"/>
<keyword evidence="2" id="KW-1185">Reference proteome</keyword>
<dbReference type="Proteomes" id="UP001352263">
    <property type="component" value="Unassembled WGS sequence"/>
</dbReference>
<evidence type="ECO:0000313" key="2">
    <source>
        <dbReference type="Proteomes" id="UP001352263"/>
    </source>
</evidence>
<gene>
    <name evidence="1" type="ORF">RY831_27810</name>
</gene>
<name>A0ABU6JHF5_9BURK</name>
<comment type="caution">
    <text evidence="1">The sequence shown here is derived from an EMBL/GenBank/DDBJ whole genome shotgun (WGS) entry which is preliminary data.</text>
</comment>
<sequence length="116" mass="12250">MSTIKHRSDPCIIAVAIDSLGITGSSGDKACITCNFFNGNLLLPVPRGAGKLPSYNKALPQGDQEQASAKHALFCPFAAVRHRVLHGAFPHLVLACILLEDSMCASIANEQDTGCT</sequence>